<name>A0ABM1EPD4_PRICU</name>
<feature type="compositionally biased region" description="Polar residues" evidence="2">
    <location>
        <begin position="424"/>
        <end position="446"/>
    </location>
</feature>
<evidence type="ECO:0000313" key="4">
    <source>
        <dbReference type="Proteomes" id="UP000695022"/>
    </source>
</evidence>
<dbReference type="PANTHER" id="PTHR16116:SF5">
    <property type="entry name" value="ZINC FINGER PROTEIN 839"/>
    <property type="match status" value="1"/>
</dbReference>
<keyword evidence="1" id="KW-0863">Zinc-finger</keyword>
<accession>A0ABM1EPD4</accession>
<feature type="domain" description="C2H2-type" evidence="3">
    <location>
        <begin position="386"/>
        <end position="416"/>
    </location>
</feature>
<feature type="region of interest" description="Disordered" evidence="2">
    <location>
        <begin position="76"/>
        <end position="146"/>
    </location>
</feature>
<sequence>MADQEYQQVLVLDNMSGLITSENEAAGTIVVTDATNTINTTNIEQVDVNADLLQQALQEASGFDQDEIEPAVNVEYSKSGELEENNTPQDADSIQEESDIGSIQYTSIDQVTTTSTMTTDAITSTTPAEPETEVEQPDTSTAEVGDLESSAVVISNNSTWQTEEVGPPKESDPTAIVGSAKNPIQIIQHGNTYTSTQVLSAEQLQQIAQVLQQQHLVQSATKAGSSSILYNPQTNTRIVYKVIYPSEMHTNTKEKIGVKTGDDSSTQMPVPGKRKRGRPPKQPKKTDDEDDGDKSEGVELTKAEKDEKKRKCPRTRSGRISRPPLHMVKDFKRIHTVDLDSEVYDDSDQGFSDFDLSDEEVQKRRKEGSKEPYFPSGLTTNKSRRHQCQTCDKAYIGRGGLGRHYRLNPDHGTLPPEENENEEAQPNSSVLDHSEASNLSVDSSFQPAKRGRPSKDIASIRRKNRLKEMVQPCSDEEVMEVVLPRLTKAVTLYEFLLMKAESGDVEQPSVAVIFREFETLQKQLKKLAEKSLEEASPGTEVDLSSVVKIEDKDLGKSLSLEGDAYVVKKDAPLFEYKMATDTNEEPWQAPSPEKQPVEVLLPEKERTPKDMPLLTLNGTGDATEVALVETPAQPPEVIGVISNKRPNVVVQRPQMSLLKPQISLLKPNVAPAAKLVTAASPAIPAGASSTTALATTTVTLSNNLMNISEFPQADMSGVADSEMSVAVANDADVAPPAVADEPAAIAVPSGELAAPAAPTQRLVMHNGQLFLIESSEEAAETEDETGLKLEPQDAVYEAEGEPMDEGTAIVGAGDDQHTTVDASSIQYQTEDGQLLDHNGQVIGHILQDENGQRYAQTPDGLVLLQADDQFQEEGQNIPLETVQALLAMDTESAMQVNNPI</sequence>
<feature type="compositionally biased region" description="Low complexity" evidence="2">
    <location>
        <begin position="106"/>
        <end position="126"/>
    </location>
</feature>
<dbReference type="PROSITE" id="PS50157">
    <property type="entry name" value="ZINC_FINGER_C2H2_2"/>
    <property type="match status" value="1"/>
</dbReference>
<keyword evidence="4" id="KW-1185">Reference proteome</keyword>
<organism evidence="4 5">
    <name type="scientific">Priapulus caudatus</name>
    <name type="common">Priapulid worm</name>
    <dbReference type="NCBI Taxonomy" id="37621"/>
    <lineage>
        <taxon>Eukaryota</taxon>
        <taxon>Metazoa</taxon>
        <taxon>Ecdysozoa</taxon>
        <taxon>Scalidophora</taxon>
        <taxon>Priapulida</taxon>
        <taxon>Priapulimorpha</taxon>
        <taxon>Priapulimorphida</taxon>
        <taxon>Priapulidae</taxon>
        <taxon>Priapulus</taxon>
    </lineage>
</organism>
<reference evidence="5" key="1">
    <citation type="submission" date="2025-08" db="UniProtKB">
        <authorList>
            <consortium name="RefSeq"/>
        </authorList>
    </citation>
    <scope>IDENTIFICATION</scope>
</reference>
<feature type="region of interest" description="Disordered" evidence="2">
    <location>
        <begin position="251"/>
        <end position="325"/>
    </location>
</feature>
<keyword evidence="1" id="KW-0862">Zinc</keyword>
<evidence type="ECO:0000256" key="1">
    <source>
        <dbReference type="PROSITE-ProRule" id="PRU00042"/>
    </source>
</evidence>
<dbReference type="Proteomes" id="UP000695022">
    <property type="component" value="Unplaced"/>
</dbReference>
<feature type="compositionally biased region" description="Basic residues" evidence="2">
    <location>
        <begin position="272"/>
        <end position="283"/>
    </location>
</feature>
<dbReference type="RefSeq" id="XP_014674055.1">
    <property type="nucleotide sequence ID" value="XM_014818569.1"/>
</dbReference>
<dbReference type="PANTHER" id="PTHR16116">
    <property type="entry name" value="ZINC FINGER PROTEIN 839"/>
    <property type="match status" value="1"/>
</dbReference>
<feature type="region of interest" description="Disordered" evidence="2">
    <location>
        <begin position="344"/>
        <end position="385"/>
    </location>
</feature>
<evidence type="ECO:0000313" key="5">
    <source>
        <dbReference type="RefSeq" id="XP_014674055.1"/>
    </source>
</evidence>
<proteinExistence type="predicted"/>
<feature type="region of interest" description="Disordered" evidence="2">
    <location>
        <begin position="400"/>
        <end position="456"/>
    </location>
</feature>
<dbReference type="InterPro" id="IPR031885">
    <property type="entry name" value="DUF4764"/>
</dbReference>
<dbReference type="InterPro" id="IPR013087">
    <property type="entry name" value="Znf_C2H2_type"/>
</dbReference>
<feature type="compositionally biased region" description="Basic residues" evidence="2">
    <location>
        <begin position="310"/>
        <end position="319"/>
    </location>
</feature>
<dbReference type="InterPro" id="IPR039946">
    <property type="entry name" value="ZN839"/>
</dbReference>
<evidence type="ECO:0000256" key="2">
    <source>
        <dbReference type="SAM" id="MobiDB-lite"/>
    </source>
</evidence>
<keyword evidence="1" id="KW-0479">Metal-binding</keyword>
<evidence type="ECO:0000259" key="3">
    <source>
        <dbReference type="PROSITE" id="PS50157"/>
    </source>
</evidence>
<feature type="compositionally biased region" description="Basic and acidic residues" evidence="2">
    <location>
        <begin position="251"/>
        <end position="262"/>
    </location>
</feature>
<dbReference type="GeneID" id="106814269"/>
<dbReference type="Pfam" id="PF15961">
    <property type="entry name" value="DUF4764"/>
    <property type="match status" value="2"/>
</dbReference>
<feature type="compositionally biased region" description="Basic and acidic residues" evidence="2">
    <location>
        <begin position="294"/>
        <end position="309"/>
    </location>
</feature>
<gene>
    <name evidence="5" type="primary">LOC106814269</name>
</gene>
<protein>
    <submittedName>
        <fullName evidence="5">Uncharacterized protein LOC106814269</fullName>
    </submittedName>
</protein>